<sequence length="119" mass="13680">MRVLYRDEADDTLCVAEVTGTTYYPDEEILEFSGDCDFGVRASAQEAEKIVRSLYLEGKADVTGYESCDVDFGFEDDEFDEDDEEEEDDEDLDDALEAFLNSQEEGFHVPKRYIFPKKQ</sequence>
<comment type="caution">
    <text evidence="1">The sequence shown here is derived from an EMBL/GenBank/DDBJ whole genome shotgun (WGS) entry which is preliminary data.</text>
</comment>
<proteinExistence type="predicted"/>
<evidence type="ECO:0000313" key="1">
    <source>
        <dbReference type="EMBL" id="HIS30943.1"/>
    </source>
</evidence>
<reference evidence="1" key="1">
    <citation type="submission" date="2020-10" db="EMBL/GenBank/DDBJ databases">
        <authorList>
            <person name="Gilroy R."/>
        </authorList>
    </citation>
    <scope>NUCLEOTIDE SEQUENCE</scope>
    <source>
        <strain evidence="1">CHK190-19873</strain>
    </source>
</reference>
<reference evidence="1" key="2">
    <citation type="journal article" date="2021" name="PeerJ">
        <title>Extensive microbial diversity within the chicken gut microbiome revealed by metagenomics and culture.</title>
        <authorList>
            <person name="Gilroy R."/>
            <person name="Ravi A."/>
            <person name="Getino M."/>
            <person name="Pursley I."/>
            <person name="Horton D.L."/>
            <person name="Alikhan N.F."/>
            <person name="Baker D."/>
            <person name="Gharbi K."/>
            <person name="Hall N."/>
            <person name="Watson M."/>
            <person name="Adriaenssens E.M."/>
            <person name="Foster-Nyarko E."/>
            <person name="Jarju S."/>
            <person name="Secka A."/>
            <person name="Antonio M."/>
            <person name="Oren A."/>
            <person name="Chaudhuri R.R."/>
            <person name="La Ragione R."/>
            <person name="Hildebrand F."/>
            <person name="Pallen M.J."/>
        </authorList>
    </citation>
    <scope>NUCLEOTIDE SEQUENCE</scope>
    <source>
        <strain evidence="1">CHK190-19873</strain>
    </source>
</reference>
<protein>
    <submittedName>
        <fullName evidence="1">Uncharacterized protein</fullName>
    </submittedName>
</protein>
<organism evidence="1 2">
    <name type="scientific">Candidatus Limivivens intestinipullorum</name>
    <dbReference type="NCBI Taxonomy" id="2840858"/>
    <lineage>
        <taxon>Bacteria</taxon>
        <taxon>Bacillati</taxon>
        <taxon>Bacillota</taxon>
        <taxon>Clostridia</taxon>
        <taxon>Lachnospirales</taxon>
        <taxon>Lachnospiraceae</taxon>
        <taxon>Lachnospiraceae incertae sedis</taxon>
        <taxon>Candidatus Limivivens</taxon>
    </lineage>
</organism>
<dbReference type="EMBL" id="DVIQ01000025">
    <property type="protein sequence ID" value="HIS30943.1"/>
    <property type="molecule type" value="Genomic_DNA"/>
</dbReference>
<name>A0A9D1ES53_9FIRM</name>
<gene>
    <name evidence="1" type="ORF">IAB44_05250</name>
</gene>
<evidence type="ECO:0000313" key="2">
    <source>
        <dbReference type="Proteomes" id="UP000823935"/>
    </source>
</evidence>
<accession>A0A9D1ES53</accession>
<dbReference type="AlphaFoldDB" id="A0A9D1ES53"/>
<dbReference type="Proteomes" id="UP000823935">
    <property type="component" value="Unassembled WGS sequence"/>
</dbReference>